<reference evidence="4" key="2">
    <citation type="journal article" date="2024" name="Environ. Microbiol.">
        <title>Genome analysis and description of Tunturibacter gen. nov. expands the diversity of Terriglobia in tundra soils.</title>
        <authorList>
            <person name="Messyasz A."/>
            <person name="Mannisto M.K."/>
            <person name="Kerkhof L.J."/>
            <person name="Haggblom M.M."/>
        </authorList>
    </citation>
    <scope>NUCLEOTIDE SEQUENCE</scope>
    <source>
        <strain evidence="4">M8UP39</strain>
    </source>
</reference>
<gene>
    <name evidence="4" type="ORF">RBB81_21205</name>
</gene>
<dbReference type="AlphaFoldDB" id="A0AAU7YZZ0"/>
<dbReference type="SUPFAM" id="SSF143968">
    <property type="entry name" value="UbiD C-terminal domain-like"/>
    <property type="match status" value="1"/>
</dbReference>
<dbReference type="PANTHER" id="PTHR30108:SF17">
    <property type="entry name" value="FERULIC ACID DECARBOXYLASE 1"/>
    <property type="match status" value="1"/>
</dbReference>
<reference evidence="4" key="1">
    <citation type="submission" date="2023-08" db="EMBL/GenBank/DDBJ databases">
        <authorList>
            <person name="Messyasz A."/>
            <person name="Mannisto M.K."/>
            <person name="Kerkhof L.J."/>
            <person name="Haggblom M."/>
        </authorList>
    </citation>
    <scope>NUCLEOTIDE SEQUENCE</scope>
    <source>
        <strain evidence="4">M8UP39</strain>
    </source>
</reference>
<dbReference type="Pfam" id="PF20696">
    <property type="entry name" value="UbiD_C"/>
    <property type="match status" value="1"/>
</dbReference>
<evidence type="ECO:0000259" key="2">
    <source>
        <dbReference type="Pfam" id="PF20695"/>
    </source>
</evidence>
<dbReference type="InterPro" id="IPR049381">
    <property type="entry name" value="UbiD-like_C"/>
</dbReference>
<organism evidence="4">
    <name type="scientific">Tunturiibacter gelidiferens</name>
    <dbReference type="NCBI Taxonomy" id="3069689"/>
    <lineage>
        <taxon>Bacteria</taxon>
        <taxon>Pseudomonadati</taxon>
        <taxon>Acidobacteriota</taxon>
        <taxon>Terriglobia</taxon>
        <taxon>Terriglobales</taxon>
        <taxon>Acidobacteriaceae</taxon>
        <taxon>Tunturiibacter</taxon>
    </lineage>
</organism>
<evidence type="ECO:0000313" key="4">
    <source>
        <dbReference type="EMBL" id="XCB22067.1"/>
    </source>
</evidence>
<dbReference type="RefSeq" id="WP_353072063.1">
    <property type="nucleotide sequence ID" value="NZ_CP132938.1"/>
</dbReference>
<protein>
    <submittedName>
        <fullName evidence="4">UbiD family decarboxylase</fullName>
        <ecNumber evidence="4">4.1.1.-</ecNumber>
    </submittedName>
</protein>
<dbReference type="KEGG" id="tgi:RBB81_21205"/>
<dbReference type="GO" id="GO:0016831">
    <property type="term" value="F:carboxy-lyase activity"/>
    <property type="evidence" value="ECO:0007669"/>
    <property type="project" value="InterPro"/>
</dbReference>
<dbReference type="GO" id="GO:0046281">
    <property type="term" value="P:cinnamic acid catabolic process"/>
    <property type="evidence" value="ECO:0007669"/>
    <property type="project" value="TreeGrafter"/>
</dbReference>
<keyword evidence="4" id="KW-0456">Lyase</keyword>
<feature type="domain" description="3-octaprenyl-4-hydroxybenzoate carboxy-lyase-like C-terminal" evidence="3">
    <location>
        <begin position="313"/>
        <end position="441"/>
    </location>
</feature>
<accession>A0AAU7YZZ0</accession>
<dbReference type="Pfam" id="PF20695">
    <property type="entry name" value="UbiD_N"/>
    <property type="match status" value="1"/>
</dbReference>
<dbReference type="Gene3D" id="3.40.1670.10">
    <property type="entry name" value="UbiD C-terminal domain-like"/>
    <property type="match status" value="1"/>
</dbReference>
<dbReference type="GO" id="GO:0005737">
    <property type="term" value="C:cytoplasm"/>
    <property type="evidence" value="ECO:0007669"/>
    <property type="project" value="TreeGrafter"/>
</dbReference>
<feature type="domain" description="3-octaprenyl-4-hydroxybenzoate carboxy-lyase-like N-terminal" evidence="2">
    <location>
        <begin position="14"/>
        <end position="81"/>
    </location>
</feature>
<dbReference type="EC" id="4.1.1.-" evidence="4"/>
<dbReference type="EMBL" id="CP132938">
    <property type="protein sequence ID" value="XCB22067.1"/>
    <property type="molecule type" value="Genomic_DNA"/>
</dbReference>
<feature type="domain" description="3-octaprenyl-4-hydroxybenzoate carboxy-lyase-like Rift-related" evidence="1">
    <location>
        <begin position="108"/>
        <end position="306"/>
    </location>
</feature>
<dbReference type="Pfam" id="PF01977">
    <property type="entry name" value="UbiD"/>
    <property type="match status" value="1"/>
</dbReference>
<dbReference type="NCBIfam" id="TIGR00148">
    <property type="entry name" value="UbiD family decarboxylase"/>
    <property type="match status" value="1"/>
</dbReference>
<proteinExistence type="predicted"/>
<dbReference type="SUPFAM" id="SSF50475">
    <property type="entry name" value="FMN-binding split barrel"/>
    <property type="match status" value="1"/>
</dbReference>
<dbReference type="PANTHER" id="PTHR30108">
    <property type="entry name" value="3-OCTAPRENYL-4-HYDROXYBENZOATE CARBOXY-LYASE-RELATED"/>
    <property type="match status" value="1"/>
</dbReference>
<name>A0AAU7YZZ0_9BACT</name>
<evidence type="ECO:0000259" key="3">
    <source>
        <dbReference type="Pfam" id="PF20696"/>
    </source>
</evidence>
<dbReference type="GO" id="GO:0033494">
    <property type="term" value="P:ferulate metabolic process"/>
    <property type="evidence" value="ECO:0007669"/>
    <property type="project" value="TreeGrafter"/>
</dbReference>
<dbReference type="InterPro" id="IPR002830">
    <property type="entry name" value="UbiD"/>
</dbReference>
<dbReference type="InterPro" id="IPR049383">
    <property type="entry name" value="UbiD-like_N"/>
</dbReference>
<sequence>MQSRDLRDWIRAAEVLGELKHIDGADWDVEIGAITELGHHRGEQSHALLFDRIKGYPEGYRVLSNTLNTTKRLAMTLHMDTNYTRLQFVKDIKKHITELTYIKPEVVTDGPIMENVFEGEDIDMFKFPTPKWHELDGGRYLGTGSVDITRDPDEGWVNLGTYRVMIHDRNTLGFFISPGKQGRIMREKYFAKGQSCKLAVSFGHDPLLYLAGGMEIPYGVSEYEWVGGLQGAPVPVIHGAYTSLPFPASSEIVVECEAIPGENMNEGPFGEWTGYYASNMRPEPTMKVKRLYHRNNPIILGAPPTRPPCEFNYMRCFMRSALIWQELEKAGVPDVTGVWCHESGGSRLLTFVSIKQRYPGHARQAGMIAAYCHAGAYLGRYTVVVDDDIDVTNTDDVLWAIATRSNPEADIEIIRRSWSGSLDPIIPIADRGHSSRAVIDACRPYEWLKDFPPVAESSPEVRRAAQEKWGKILAEPGSSKRT</sequence>
<evidence type="ECO:0000259" key="1">
    <source>
        <dbReference type="Pfam" id="PF01977"/>
    </source>
</evidence>
<dbReference type="InterPro" id="IPR048304">
    <property type="entry name" value="UbiD_Rift_dom"/>
</dbReference>